<keyword evidence="2" id="KW-1133">Transmembrane helix</keyword>
<dbReference type="InterPro" id="IPR006059">
    <property type="entry name" value="SBP"/>
</dbReference>
<feature type="compositionally biased region" description="Low complexity" evidence="1">
    <location>
        <begin position="1"/>
        <end position="21"/>
    </location>
</feature>
<dbReference type="SUPFAM" id="SSF53850">
    <property type="entry name" value="Periplasmic binding protein-like II"/>
    <property type="match status" value="1"/>
</dbReference>
<feature type="region of interest" description="Disordered" evidence="1">
    <location>
        <begin position="1"/>
        <end position="60"/>
    </location>
</feature>
<dbReference type="Pfam" id="PF01547">
    <property type="entry name" value="SBP_bac_1"/>
    <property type="match status" value="1"/>
</dbReference>
<accession>A0A1F7Y0W1</accession>
<sequence length="499" mass="55163">MENNNSPNNQNQASPTNQNPAINQSPQNAIVGGIDIRDENLNPNSQNPTGPQPPIGKTAPPFKAVNKSGFLKKILFVLIFILLAGVIIFALTRSKNPILDGGGNGNIVWWGMFLEENDVSGLVDEFQEQNPNVKITYVKQSPTDYRERLANALAAGNGPDIFEIHDSWPYMFLEELAVMPDSIYSTEEYNSTFYPAIISDMTTNKGIIGIPLEYDALTLFINEDIFASGAKTPPKTWDELRRLAEEFTQKGEEGKIIQAGVALGNTKNVDYWQDILGFMLLQNGADPANPVDNKATDAVSYYTQFTNLGVWNSTLPNSTRAFALGKVAMYLGPSKSSTEIVKENPNLKYRTVNLPQLPKNKPTDVDVSYVSYWTEGVAEQSKNKDAAWLFLKFLTTKESLAKLNQNYKQRTKSDRVSPRIDMSQLYINDKIVGSIVSLASSAKSWYLADNTNDGPQGLNSQLGAIYADILNIESGKYASPKDAAEDISKVLSQYDIPLD</sequence>
<proteinExistence type="predicted"/>
<evidence type="ECO:0000313" key="4">
    <source>
        <dbReference type="Proteomes" id="UP000176741"/>
    </source>
</evidence>
<evidence type="ECO:0000313" key="3">
    <source>
        <dbReference type="EMBL" id="OGM20298.1"/>
    </source>
</evidence>
<dbReference type="Gene3D" id="3.40.190.10">
    <property type="entry name" value="Periplasmic binding protein-like II"/>
    <property type="match status" value="1"/>
</dbReference>
<dbReference type="PANTHER" id="PTHR43649">
    <property type="entry name" value="ARABINOSE-BINDING PROTEIN-RELATED"/>
    <property type="match status" value="1"/>
</dbReference>
<evidence type="ECO:0000256" key="2">
    <source>
        <dbReference type="SAM" id="Phobius"/>
    </source>
</evidence>
<evidence type="ECO:0008006" key="5">
    <source>
        <dbReference type="Google" id="ProtNLM"/>
    </source>
</evidence>
<feature type="transmembrane region" description="Helical" evidence="2">
    <location>
        <begin position="74"/>
        <end position="91"/>
    </location>
</feature>
<comment type="caution">
    <text evidence="3">The sequence shown here is derived from an EMBL/GenBank/DDBJ whole genome shotgun (WGS) entry which is preliminary data.</text>
</comment>
<dbReference type="EMBL" id="MGGD01000037">
    <property type="protein sequence ID" value="OGM20298.1"/>
    <property type="molecule type" value="Genomic_DNA"/>
</dbReference>
<dbReference type="AlphaFoldDB" id="A0A1F7Y0W1"/>
<gene>
    <name evidence="3" type="ORF">A2771_03795</name>
</gene>
<name>A0A1F7Y0W1_9BACT</name>
<protein>
    <recommendedName>
        <fullName evidence="5">ABC transporter substrate-binding protein</fullName>
    </recommendedName>
</protein>
<organism evidence="3 4">
    <name type="scientific">Candidatus Woesebacteria bacterium RIFCSPHIGHO2_01_FULL_38_26b</name>
    <dbReference type="NCBI Taxonomy" id="1802491"/>
    <lineage>
        <taxon>Bacteria</taxon>
        <taxon>Candidatus Woeseibacteriota</taxon>
    </lineage>
</organism>
<reference evidence="3 4" key="1">
    <citation type="journal article" date="2016" name="Nat. Commun.">
        <title>Thousands of microbial genomes shed light on interconnected biogeochemical processes in an aquifer system.</title>
        <authorList>
            <person name="Anantharaman K."/>
            <person name="Brown C.T."/>
            <person name="Hug L.A."/>
            <person name="Sharon I."/>
            <person name="Castelle C.J."/>
            <person name="Probst A.J."/>
            <person name="Thomas B.C."/>
            <person name="Singh A."/>
            <person name="Wilkins M.J."/>
            <person name="Karaoz U."/>
            <person name="Brodie E.L."/>
            <person name="Williams K.H."/>
            <person name="Hubbard S.S."/>
            <person name="Banfield J.F."/>
        </authorList>
    </citation>
    <scope>NUCLEOTIDE SEQUENCE [LARGE SCALE GENOMIC DNA]</scope>
</reference>
<keyword evidence="2" id="KW-0472">Membrane</keyword>
<keyword evidence="2" id="KW-0812">Transmembrane</keyword>
<dbReference type="InterPro" id="IPR050490">
    <property type="entry name" value="Bact_solute-bd_prot1"/>
</dbReference>
<dbReference type="Proteomes" id="UP000176741">
    <property type="component" value="Unassembled WGS sequence"/>
</dbReference>
<dbReference type="PANTHER" id="PTHR43649:SF12">
    <property type="entry name" value="DIACETYLCHITOBIOSE BINDING PROTEIN DASA"/>
    <property type="match status" value="1"/>
</dbReference>
<evidence type="ECO:0000256" key="1">
    <source>
        <dbReference type="SAM" id="MobiDB-lite"/>
    </source>
</evidence>